<dbReference type="AlphaFoldDB" id="A0A1Z5KDH3"/>
<dbReference type="InParanoid" id="A0A1Z5KDH3"/>
<accession>A0A1Z5KDH3</accession>
<name>A0A1Z5KDH3_FISSO</name>
<proteinExistence type="predicted"/>
<evidence type="ECO:0000313" key="3">
    <source>
        <dbReference type="EMBL" id="GAX24313.1"/>
    </source>
</evidence>
<evidence type="ECO:0000313" key="4">
    <source>
        <dbReference type="Proteomes" id="UP000198406"/>
    </source>
</evidence>
<reference evidence="3 4" key="1">
    <citation type="journal article" date="2015" name="Plant Cell">
        <title>Oil accumulation by the oleaginous diatom Fistulifera solaris as revealed by the genome and transcriptome.</title>
        <authorList>
            <person name="Tanaka T."/>
            <person name="Maeda Y."/>
            <person name="Veluchamy A."/>
            <person name="Tanaka M."/>
            <person name="Abida H."/>
            <person name="Marechal E."/>
            <person name="Bowler C."/>
            <person name="Muto M."/>
            <person name="Sunaga Y."/>
            <person name="Tanaka M."/>
            <person name="Yoshino T."/>
            <person name="Taniguchi T."/>
            <person name="Fukuda Y."/>
            <person name="Nemoto M."/>
            <person name="Matsumoto M."/>
            <person name="Wong P.S."/>
            <person name="Aburatani S."/>
            <person name="Fujibuchi W."/>
        </authorList>
    </citation>
    <scope>NUCLEOTIDE SEQUENCE [LARGE SCALE GENOMIC DNA]</scope>
    <source>
        <strain evidence="3 4">JPCC DA0580</strain>
    </source>
</reference>
<protein>
    <submittedName>
        <fullName evidence="3">Uncharacterized protein</fullName>
    </submittedName>
</protein>
<comment type="caution">
    <text evidence="3">The sequence shown here is derived from an EMBL/GenBank/DDBJ whole genome shotgun (WGS) entry which is preliminary data.</text>
</comment>
<feature type="compositionally biased region" description="Low complexity" evidence="2">
    <location>
        <begin position="26"/>
        <end position="37"/>
    </location>
</feature>
<keyword evidence="4" id="KW-1185">Reference proteome</keyword>
<evidence type="ECO:0000256" key="2">
    <source>
        <dbReference type="SAM" id="MobiDB-lite"/>
    </source>
</evidence>
<sequence length="210" mass="23227">MNMDSNTKDAGLSSSFRNLRRLPKRSGSGFSALSLLSRNSGDTSRVKDTPGRRFVPRRQSKDTLSCSVNAEKMQRRAERKKLQQAIDKLHSESDKELSQDEVIKLMSKELARSSLSKQTASCTDDSAQGDDAQSACAAPSYMERWLPRVTSPATVENQSTRSGSIGVSTLGVFSSADVHYDVDVRVESDDQSVFKPPEYIEFVTPQLIEL</sequence>
<gene>
    <name evidence="3" type="ORF">FisN_4Lh427</name>
</gene>
<dbReference type="Proteomes" id="UP000198406">
    <property type="component" value="Unassembled WGS sequence"/>
</dbReference>
<feature type="region of interest" description="Disordered" evidence="2">
    <location>
        <begin position="1"/>
        <end position="63"/>
    </location>
</feature>
<evidence type="ECO:0000256" key="1">
    <source>
        <dbReference type="SAM" id="Coils"/>
    </source>
</evidence>
<organism evidence="3 4">
    <name type="scientific">Fistulifera solaris</name>
    <name type="common">Oleaginous diatom</name>
    <dbReference type="NCBI Taxonomy" id="1519565"/>
    <lineage>
        <taxon>Eukaryota</taxon>
        <taxon>Sar</taxon>
        <taxon>Stramenopiles</taxon>
        <taxon>Ochrophyta</taxon>
        <taxon>Bacillariophyta</taxon>
        <taxon>Bacillariophyceae</taxon>
        <taxon>Bacillariophycidae</taxon>
        <taxon>Naviculales</taxon>
        <taxon>Naviculaceae</taxon>
        <taxon>Fistulifera</taxon>
    </lineage>
</organism>
<keyword evidence="1" id="KW-0175">Coiled coil</keyword>
<dbReference type="EMBL" id="BDSP01000207">
    <property type="protein sequence ID" value="GAX24313.1"/>
    <property type="molecule type" value="Genomic_DNA"/>
</dbReference>
<feature type="coiled-coil region" evidence="1">
    <location>
        <begin position="72"/>
        <end position="99"/>
    </location>
</feature>